<feature type="transmembrane region" description="Helical" evidence="17">
    <location>
        <begin position="12"/>
        <end position="31"/>
    </location>
</feature>
<dbReference type="InterPro" id="IPR003918">
    <property type="entry name" value="NADH_UbQ_OxRdtase"/>
</dbReference>
<feature type="transmembrane region" description="Helical" evidence="17">
    <location>
        <begin position="127"/>
        <end position="152"/>
    </location>
</feature>
<keyword evidence="6 17" id="KW-0813">Transport</keyword>
<evidence type="ECO:0000256" key="15">
    <source>
        <dbReference type="ARBA" id="ARBA00023136"/>
    </source>
</evidence>
<keyword evidence="14 17" id="KW-0496">Mitochondrion</keyword>
<geneLocation type="mitochondrion" evidence="19"/>
<dbReference type="AlphaFoldDB" id="A0A347ZN81"/>
<gene>
    <name evidence="19" type="primary">nad4</name>
</gene>
<evidence type="ECO:0000256" key="17">
    <source>
        <dbReference type="RuleBase" id="RU003297"/>
    </source>
</evidence>
<dbReference type="PANTHER" id="PTHR43507">
    <property type="entry name" value="NADH-UBIQUINONE OXIDOREDUCTASE CHAIN 4"/>
    <property type="match status" value="1"/>
</dbReference>
<evidence type="ECO:0000256" key="1">
    <source>
        <dbReference type="ARBA" id="ARBA00003257"/>
    </source>
</evidence>
<evidence type="ECO:0000256" key="12">
    <source>
        <dbReference type="ARBA" id="ARBA00023027"/>
    </source>
</evidence>
<comment type="catalytic activity">
    <reaction evidence="16 17">
        <text>a ubiquinone + NADH + 5 H(+)(in) = a ubiquinol + NAD(+) + 4 H(+)(out)</text>
        <dbReference type="Rhea" id="RHEA:29091"/>
        <dbReference type="Rhea" id="RHEA-COMP:9565"/>
        <dbReference type="Rhea" id="RHEA-COMP:9566"/>
        <dbReference type="ChEBI" id="CHEBI:15378"/>
        <dbReference type="ChEBI" id="CHEBI:16389"/>
        <dbReference type="ChEBI" id="CHEBI:17976"/>
        <dbReference type="ChEBI" id="CHEBI:57540"/>
        <dbReference type="ChEBI" id="CHEBI:57945"/>
        <dbReference type="EC" id="7.1.1.2"/>
    </reaction>
</comment>
<evidence type="ECO:0000256" key="5">
    <source>
        <dbReference type="ARBA" id="ARBA00021006"/>
    </source>
</evidence>
<evidence type="ECO:0000256" key="6">
    <source>
        <dbReference type="ARBA" id="ARBA00022448"/>
    </source>
</evidence>
<protein>
    <recommendedName>
        <fullName evidence="5 17">NADH-ubiquinone oxidoreductase chain 4</fullName>
        <ecNumber evidence="4 17">7.1.1.2</ecNumber>
    </recommendedName>
</protein>
<evidence type="ECO:0000256" key="2">
    <source>
        <dbReference type="ARBA" id="ARBA00004225"/>
    </source>
</evidence>
<accession>A0A347ZN81</accession>
<evidence type="ECO:0000256" key="16">
    <source>
        <dbReference type="ARBA" id="ARBA00049551"/>
    </source>
</evidence>
<evidence type="ECO:0000313" key="19">
    <source>
        <dbReference type="EMBL" id="BBB46762.1"/>
    </source>
</evidence>
<evidence type="ECO:0000256" key="9">
    <source>
        <dbReference type="ARBA" id="ARBA00022967"/>
    </source>
</evidence>
<reference evidence="19" key="1">
    <citation type="journal article" date="2018" name="Genomics">
        <title>The complete mitochondrial genome of Sarcoptes scabiei var. nyctereutis from the Japanese raccoon dog: prediction and detection of two transfer RNAs (tRNA-A and tRNA-Y).</title>
        <authorList>
            <person name="Ueda T."/>
            <person name="Tarui H."/>
            <person name="Kido N."/>
            <person name="Imaizumi K."/>
            <person name="Hikosaka K."/>
            <person name="Abe T."/>
            <person name="Minegishi D."/>
            <person name="Tada Y."/>
            <person name="Nakagawa M."/>
            <person name="Tanaka S."/>
            <person name="Omiya T."/>
            <person name="Morikaku K."/>
            <person name="Kawahara M."/>
            <person name="Kikuchi T."/>
            <person name="Akuta T."/>
            <person name="Ono Y."/>
        </authorList>
    </citation>
    <scope>NUCLEOTIDE SEQUENCE</scope>
</reference>
<dbReference type="GO" id="GO:0042773">
    <property type="term" value="P:ATP synthesis coupled electron transport"/>
    <property type="evidence" value="ECO:0007669"/>
    <property type="project" value="InterPro"/>
</dbReference>
<evidence type="ECO:0000256" key="11">
    <source>
        <dbReference type="ARBA" id="ARBA00022989"/>
    </source>
</evidence>
<feature type="transmembrane region" description="Helical" evidence="17">
    <location>
        <begin position="337"/>
        <end position="359"/>
    </location>
</feature>
<evidence type="ECO:0000256" key="10">
    <source>
        <dbReference type="ARBA" id="ARBA00022982"/>
    </source>
</evidence>
<keyword evidence="10 17" id="KW-0249">Electron transport</keyword>
<feature type="transmembrane region" description="Helical" evidence="17">
    <location>
        <begin position="172"/>
        <end position="194"/>
    </location>
</feature>
<dbReference type="PRINTS" id="PR01437">
    <property type="entry name" value="NUOXDRDTASE4"/>
</dbReference>
<dbReference type="PANTHER" id="PTHR43507:SF20">
    <property type="entry name" value="NADH-UBIQUINONE OXIDOREDUCTASE CHAIN 4"/>
    <property type="match status" value="1"/>
</dbReference>
<keyword evidence="11 17" id="KW-1133">Transmembrane helix</keyword>
<keyword evidence="15 17" id="KW-0472">Membrane</keyword>
<comment type="similarity">
    <text evidence="3 17">Belongs to the complex I subunit 4 family.</text>
</comment>
<evidence type="ECO:0000256" key="3">
    <source>
        <dbReference type="ARBA" id="ARBA00009025"/>
    </source>
</evidence>
<dbReference type="VEuPathDB" id="VectorBase:SSCA000022"/>
<feature type="transmembrane region" description="Helical" evidence="17">
    <location>
        <begin position="75"/>
        <end position="92"/>
    </location>
</feature>
<feature type="domain" description="NADH:quinone oxidoreductase/Mrp antiporter transmembrane" evidence="18">
    <location>
        <begin position="93"/>
        <end position="383"/>
    </location>
</feature>
<comment type="function">
    <text evidence="17">Core subunit of the mitochondrial membrane respiratory chain NADH dehydrogenase (Complex I) which catalyzes electron transfer from NADH through the respiratory chain, using ubiquinone as an electron acceptor. Essential for the catalytic activity and assembly of complex I.</text>
</comment>
<keyword evidence="8 17" id="KW-0812">Transmembrane</keyword>
<name>A0A347ZN81_SARSC</name>
<dbReference type="EC" id="7.1.1.2" evidence="4 17"/>
<evidence type="ECO:0000256" key="14">
    <source>
        <dbReference type="ARBA" id="ARBA00023128"/>
    </source>
</evidence>
<feature type="transmembrane region" description="Helical" evidence="17">
    <location>
        <begin position="415"/>
        <end position="435"/>
    </location>
</feature>
<sequence>MMMMMIMSSFLFLLDISFMNWFLMFSIYFIIMNLPSNLNNLSIKAMWLSDHNSILLMFLNLWMFFMMMKMMKKKSLKMMWFMFLLIWMSFMVNSIFNFFFLFEMIFFIMFLYLMMNGKTMKRIQASLYMFFFTFMFSLPLLIMMMTMFYLSNSQNFSMLSYIQINNSFLNKMMMVFMMIVFLVKLPIYMFHMWLPKAHVEAPLEGSMILAGVLLKLGGYGVIRFSFLTKNFFKMTSNLSNILVFTAILGSLIMSLVCLRQSDMKSIIAYSSVVHMSIMLMGIMSFSSMQGNQGSLMMMIAHGFISPLMFFSVDYIYNKMNSRSIFIMKSINYKMSKFYIMWMFCLMLNMSFPIFMSFFSEVMVMASLSNNNMILIFILIMTLFFSAAYNIFLFIFCCHGKSIMKKSMKMNSLFMLYYSLMIYFVLVYPIFMLWYFSFNKY</sequence>
<proteinExistence type="inferred from homology"/>
<feature type="transmembrane region" description="Helical" evidence="17">
    <location>
        <begin position="51"/>
        <end position="68"/>
    </location>
</feature>
<comment type="function">
    <text evidence="1">Core subunit of the mitochondrial membrane respiratory chain NADH dehydrogenase (Complex I) that is believed to belong to the minimal assembly required for catalysis. Complex I functions in the transfer of electrons from NADH to the respiratory chain. The immediate electron acceptor for the enzyme is believed to be ubiquinone.</text>
</comment>
<dbReference type="Pfam" id="PF00361">
    <property type="entry name" value="Proton_antipo_M"/>
    <property type="match status" value="1"/>
</dbReference>
<comment type="subcellular location">
    <subcellularLocation>
        <location evidence="2 17">Mitochondrion membrane</location>
        <topology evidence="2 17">Multi-pass membrane protein</topology>
    </subcellularLocation>
</comment>
<feature type="transmembrane region" description="Helical" evidence="17">
    <location>
        <begin position="238"/>
        <end position="258"/>
    </location>
</feature>
<keyword evidence="9" id="KW-1278">Translocase</keyword>
<keyword evidence="7 17" id="KW-0679">Respiratory chain</keyword>
<dbReference type="GO" id="GO:0031966">
    <property type="term" value="C:mitochondrial membrane"/>
    <property type="evidence" value="ECO:0007669"/>
    <property type="project" value="UniProtKB-SubCell"/>
</dbReference>
<dbReference type="GO" id="GO:0015990">
    <property type="term" value="P:electron transport coupled proton transport"/>
    <property type="evidence" value="ECO:0007669"/>
    <property type="project" value="TreeGrafter"/>
</dbReference>
<dbReference type="GO" id="GO:0008137">
    <property type="term" value="F:NADH dehydrogenase (ubiquinone) activity"/>
    <property type="evidence" value="ECO:0007669"/>
    <property type="project" value="UniProtKB-UniRule"/>
</dbReference>
<keyword evidence="12 17" id="KW-0520">NAD</keyword>
<dbReference type="EMBL" id="AP017940">
    <property type="protein sequence ID" value="BBB46762.1"/>
    <property type="molecule type" value="Genomic_DNA"/>
</dbReference>
<keyword evidence="13 17" id="KW-0830">Ubiquinone</keyword>
<feature type="transmembrane region" description="Helical" evidence="17">
    <location>
        <begin position="295"/>
        <end position="316"/>
    </location>
</feature>
<dbReference type="GO" id="GO:0048039">
    <property type="term" value="F:ubiquinone binding"/>
    <property type="evidence" value="ECO:0007669"/>
    <property type="project" value="TreeGrafter"/>
</dbReference>
<organism evidence="19">
    <name type="scientific">Sarcoptes scabiei</name>
    <name type="common">Itch mite</name>
    <name type="synonym">Acarus scabiei</name>
    <dbReference type="NCBI Taxonomy" id="52283"/>
    <lineage>
        <taxon>Eukaryota</taxon>
        <taxon>Metazoa</taxon>
        <taxon>Ecdysozoa</taxon>
        <taxon>Arthropoda</taxon>
        <taxon>Chelicerata</taxon>
        <taxon>Arachnida</taxon>
        <taxon>Acari</taxon>
        <taxon>Acariformes</taxon>
        <taxon>Sarcoptiformes</taxon>
        <taxon>Astigmata</taxon>
        <taxon>Psoroptidia</taxon>
        <taxon>Sarcoptoidea</taxon>
        <taxon>Sarcoptidae</taxon>
        <taxon>Sarcoptinae</taxon>
        <taxon>Sarcoptes</taxon>
    </lineage>
</organism>
<feature type="transmembrane region" description="Helical" evidence="17">
    <location>
        <begin position="206"/>
        <end position="226"/>
    </location>
</feature>
<evidence type="ECO:0000259" key="18">
    <source>
        <dbReference type="Pfam" id="PF00361"/>
    </source>
</evidence>
<evidence type="ECO:0000256" key="7">
    <source>
        <dbReference type="ARBA" id="ARBA00022660"/>
    </source>
</evidence>
<feature type="transmembrane region" description="Helical" evidence="17">
    <location>
        <begin position="265"/>
        <end position="283"/>
    </location>
</feature>
<evidence type="ECO:0000256" key="4">
    <source>
        <dbReference type="ARBA" id="ARBA00012944"/>
    </source>
</evidence>
<dbReference type="GO" id="GO:0003954">
    <property type="term" value="F:NADH dehydrogenase activity"/>
    <property type="evidence" value="ECO:0007669"/>
    <property type="project" value="TreeGrafter"/>
</dbReference>
<dbReference type="InterPro" id="IPR001750">
    <property type="entry name" value="ND/Mrp_TM"/>
</dbReference>
<evidence type="ECO:0000256" key="8">
    <source>
        <dbReference type="ARBA" id="ARBA00022692"/>
    </source>
</evidence>
<feature type="transmembrane region" description="Helical" evidence="17">
    <location>
        <begin position="371"/>
        <end position="395"/>
    </location>
</feature>
<evidence type="ECO:0000256" key="13">
    <source>
        <dbReference type="ARBA" id="ARBA00023075"/>
    </source>
</evidence>
<feature type="transmembrane region" description="Helical" evidence="17">
    <location>
        <begin position="98"/>
        <end position="115"/>
    </location>
</feature>